<reference evidence="11 12" key="1">
    <citation type="submission" date="2019-01" db="EMBL/GenBank/DDBJ databases">
        <title>Draft Genome and Complete Hox-Cluster Characterization of the Sterlet Sturgeon (Acipenser ruthenus).</title>
        <authorList>
            <person name="Wei Q."/>
        </authorList>
    </citation>
    <scope>NUCLEOTIDE SEQUENCE [LARGE SCALE GENOMIC DNA]</scope>
    <source>
        <strain evidence="11">WHYD16114868_AA</strain>
        <tissue evidence="11">Blood</tissue>
    </source>
</reference>
<dbReference type="InterPro" id="IPR001846">
    <property type="entry name" value="VWF_type-D"/>
</dbReference>
<feature type="domain" description="Vitellogenin" evidence="9">
    <location>
        <begin position="1"/>
        <end position="620"/>
    </location>
</feature>
<dbReference type="Gene3D" id="2.30.230.10">
    <property type="entry name" value="Lipovitellin, beta-sheet shell regions, chain A"/>
    <property type="match status" value="2"/>
</dbReference>
<dbReference type="EMBL" id="SCEB01000864">
    <property type="protein sequence ID" value="RXM97975.1"/>
    <property type="molecule type" value="Genomic_DNA"/>
</dbReference>
<dbReference type="FunFam" id="1.25.10.20:FF:000002">
    <property type="entry name" value="Vitellogenin 7"/>
    <property type="match status" value="1"/>
</dbReference>
<evidence type="ECO:0000313" key="11">
    <source>
        <dbReference type="EMBL" id="RXM97975.1"/>
    </source>
</evidence>
<dbReference type="SUPFAM" id="SSF56968">
    <property type="entry name" value="Lipovitellin-phosvitin complex, beta-sheet shell regions"/>
    <property type="match status" value="3"/>
</dbReference>
<dbReference type="Pfam" id="PF00094">
    <property type="entry name" value="VWD"/>
    <property type="match status" value="1"/>
</dbReference>
<feature type="signal peptide" evidence="8">
    <location>
        <begin position="1"/>
        <end position="20"/>
    </location>
</feature>
<dbReference type="InterPro" id="IPR011030">
    <property type="entry name" value="Lipovitellin_superhlx_dom"/>
</dbReference>
<dbReference type="Gene3D" id="2.20.80.10">
    <property type="entry name" value="Lipovitellin-phosvitin complex, chain A, domain 4"/>
    <property type="match status" value="1"/>
</dbReference>
<dbReference type="Proteomes" id="UP000289886">
    <property type="component" value="Unassembled WGS sequence"/>
</dbReference>
<dbReference type="SUPFAM" id="SSF48431">
    <property type="entry name" value="Lipovitellin-phosvitin complex, superhelical domain"/>
    <property type="match status" value="1"/>
</dbReference>
<evidence type="ECO:0000256" key="7">
    <source>
        <dbReference type="SAM" id="MobiDB-lite"/>
    </source>
</evidence>
<dbReference type="GO" id="GO:0045735">
    <property type="term" value="F:nutrient reservoir activity"/>
    <property type="evidence" value="ECO:0007669"/>
    <property type="project" value="UniProtKB-KW"/>
</dbReference>
<dbReference type="InterPro" id="IPR015816">
    <property type="entry name" value="Vitellinogen_b-sht_N"/>
</dbReference>
<evidence type="ECO:0000259" key="10">
    <source>
        <dbReference type="PROSITE" id="PS51233"/>
    </source>
</evidence>
<dbReference type="SMART" id="SM01169">
    <property type="entry name" value="DUF1943"/>
    <property type="match status" value="1"/>
</dbReference>
<feature type="compositionally biased region" description="Polar residues" evidence="7">
    <location>
        <begin position="905"/>
        <end position="916"/>
    </location>
</feature>
<feature type="region of interest" description="Disordered" evidence="7">
    <location>
        <begin position="884"/>
        <end position="926"/>
    </location>
</feature>
<comment type="caution">
    <text evidence="6">Lacks conserved residue(s) required for the propagation of feature annotation.</text>
</comment>
<dbReference type="InterPro" id="IPR037088">
    <property type="entry name" value="Vitellinogen_b-sht_shell_sf"/>
</dbReference>
<dbReference type="SMART" id="SM01170">
    <property type="entry name" value="DUF1944"/>
    <property type="match status" value="1"/>
</dbReference>
<keyword evidence="4 6" id="KW-1015">Disulfide bond</keyword>
<feature type="chain" id="PRO_5024989108" evidence="8">
    <location>
        <begin position="21"/>
        <end position="1531"/>
    </location>
</feature>
<keyword evidence="1" id="KW-0597">Phosphoprotein</keyword>
<evidence type="ECO:0000256" key="4">
    <source>
        <dbReference type="ARBA" id="ARBA00023157"/>
    </source>
</evidence>
<dbReference type="InterPro" id="IPR001747">
    <property type="entry name" value="Vitellogenin_N"/>
</dbReference>
<feature type="disulfide bond" evidence="6">
    <location>
        <begin position="162"/>
        <end position="165"/>
    </location>
</feature>
<keyword evidence="12" id="KW-1185">Reference proteome</keyword>
<dbReference type="PROSITE" id="PS51211">
    <property type="entry name" value="VITELLOGENIN"/>
    <property type="match status" value="1"/>
</dbReference>
<evidence type="ECO:0000256" key="3">
    <source>
        <dbReference type="ARBA" id="ARBA00022761"/>
    </source>
</evidence>
<feature type="disulfide bond" evidence="6">
    <location>
        <begin position="120"/>
        <end position="146"/>
    </location>
</feature>
<evidence type="ECO:0000313" key="12">
    <source>
        <dbReference type="Proteomes" id="UP000289886"/>
    </source>
</evidence>
<dbReference type="PROSITE" id="PS51233">
    <property type="entry name" value="VWFD"/>
    <property type="match status" value="1"/>
</dbReference>
<dbReference type="SMART" id="SM00216">
    <property type="entry name" value="VWD"/>
    <property type="match status" value="1"/>
</dbReference>
<dbReference type="InterPro" id="IPR015819">
    <property type="entry name" value="Lipid_transp_b-sht_shell"/>
</dbReference>
<protein>
    <submittedName>
        <fullName evidence="11">Vitellogenin</fullName>
    </submittedName>
</protein>
<dbReference type="InterPro" id="IPR015258">
    <property type="entry name" value="Vitellinogen_b-sht_shell"/>
</dbReference>
<organism evidence="11 12">
    <name type="scientific">Acipenser ruthenus</name>
    <name type="common">Sterlet sturgeon</name>
    <dbReference type="NCBI Taxonomy" id="7906"/>
    <lineage>
        <taxon>Eukaryota</taxon>
        <taxon>Metazoa</taxon>
        <taxon>Chordata</taxon>
        <taxon>Craniata</taxon>
        <taxon>Vertebrata</taxon>
        <taxon>Euteleostomi</taxon>
        <taxon>Actinopterygii</taxon>
        <taxon>Chondrostei</taxon>
        <taxon>Acipenseriformes</taxon>
        <taxon>Acipenseridae</taxon>
        <taxon>Acipenser</taxon>
    </lineage>
</organism>
<dbReference type="InterPro" id="IPR050733">
    <property type="entry name" value="Vitellogenin/Apolipophorin"/>
</dbReference>
<evidence type="ECO:0000256" key="2">
    <source>
        <dbReference type="ARBA" id="ARBA00022729"/>
    </source>
</evidence>
<evidence type="ECO:0000256" key="5">
    <source>
        <dbReference type="ARBA" id="ARBA00023180"/>
    </source>
</evidence>
<evidence type="ECO:0000256" key="6">
    <source>
        <dbReference type="PROSITE-ProRule" id="PRU00557"/>
    </source>
</evidence>
<comment type="caution">
    <text evidence="11">The sequence shown here is derived from an EMBL/GenBank/DDBJ whole genome shotgun (WGS) entry which is preliminary data.</text>
</comment>
<dbReference type="InterPro" id="IPR015817">
    <property type="entry name" value="Vitellinogen_open_b-sht_sub1"/>
</dbReference>
<dbReference type="Gene3D" id="2.20.90.10">
    <property type="entry name" value="Vitellinogen, beta-sheet shell domain"/>
    <property type="match status" value="1"/>
</dbReference>
<dbReference type="InterPro" id="IPR015255">
    <property type="entry name" value="Vitellinogen_open_b-sht"/>
</dbReference>
<dbReference type="Pfam" id="PF01347">
    <property type="entry name" value="Vitellogenin_N"/>
    <property type="match status" value="2"/>
</dbReference>
<dbReference type="Pfam" id="PF09172">
    <property type="entry name" value="Vit_open_b-sht"/>
    <property type="match status" value="1"/>
</dbReference>
<sequence length="1531" mass="169497">MSAFTMRGILLALTVALVEPSFSGSKTYRYKYEGVILTGLPEKGLARAGLKVHCKVEISEVAQKTYLLKILNPEIQEYNGIWPKAPFYPASKLTQALASQLTQPIKFQYRNGQNGIAGICEASYVIQEDRKANQIIVTKSKDLNNCDEKIKMDIGMAYSHTCSNCRKIRKNSRGTAAYTYILKPTDAGTLIIQATSQEVHQLTPFNEMTGAAITEARQKLVLEDAKLVHITVPEQELKNRGSIQYQFASEILQTPIQLFKTRSPETQIKEVLQQLVQNNQQQVQSDAPSKFLQLTQLLRACTHENIEGIWRQYEKTQQYRRWILDTLPAAATPTTFRFISQRIMKRDLTDGEAIQTLVTAMHLVQTNHQIMQMAAELVFDRANLKCPVLRKHAVLAYGSMVNRYCAETLNCREEALKPLHDFANDAISTAHEEETVLALKALGNAGQPSSIKRIQKCLPGFSSGASQLPVKIQADAVMALRNIAKKEPGKVQELTMQLFMDRQLHSEVRMVASMVLLETRPPMALVAMLAEALLKETSLQVASFTYSHMKALTRSTAPENHALSAACNVAVKLLSHPLMAGAAANIHIINNAASILPSAVVMKFQAYILTATADPLEIGLHTEGLQEALMQNQEHMDQVPSDGKIQQIMKMLSGWKSVPSEKTLASAYIKLFGQEISFSRLDKKTIQEVLQAVREPVERQTVIKRVVNQLERGAAAQLSKPLLVAEVRRILPTCIGLPMEMSLYVSAVTTADINVQAHITPSPTNDFNVAQLLNSNIVLHTDVTPSIAMHTIAVMGINTHVIQTGVELHAKARTTVPMKFTAKIDLKENNFKIESEPCQQETEVMSLSAQAFAVSRNVEDLDAAKKTPLLPEEAMRDILSEQFNSGAEDSNERERAGKFARPSAETMSQELMNSGEHQSRRGSHATRSACAKAKNFGFEVCFEGKSKNVAFLRDSPLYKIIGQHNCKIALKPSHSSGATVEKIELELQTGNKAASKITRVVAMHGLAEADEMKGNILKKLNKLLTVDGETQIQKNPEIFEYRFRSHRDMAKFLGDSTPPIFAFVARAVRSDGLQQGYQVAAYTDNRVSRPRVQLLATEISEKSRWQVCADAILPSNYKAMAIMRWGEECQDYKVAVSAVTGRLASHPSLQIKAQWSRIPQAAKKTQKILAEYVPGAAFMLGFSQKEQRNPSKQFKIILAVTSPNTIDAVIKAPKITLFKQAVQIPVQIPMEPSDAERRSSGLASIMNEIPFLIEEATKTKCVAQENKFITFDDVKFSYQMPGGCYHILAQDCRSKVRFMVMLKQASMSKNLRAVNAKIYNKDIDILPTTKGSVRLLINNNEIPLSQLPFTDSSGAIHIKRADEGVSVSAQQCGLDYLYFDGKTVQVKVTSEMRGKTCGLCGQNDGERRKEFHMPDGRQAKSPNSFAHSWVVPGKNCNGGCKLLRNHVELGKTVFLAGEQSKCYSTEPVLKCAAGCLPTETAPVTVGFHCLPAGTVINAGDYGSFAEKNEDMEETVVAHTQCSCQADQCTDM</sequence>
<name>A0A662YPA3_ACIRT</name>
<accession>A0A662YPA3</accession>
<dbReference type="GO" id="GO:0032355">
    <property type="term" value="P:response to estradiol"/>
    <property type="evidence" value="ECO:0007669"/>
    <property type="project" value="TreeGrafter"/>
</dbReference>
<dbReference type="Gene3D" id="1.25.10.20">
    <property type="entry name" value="Vitellinogen, superhelical"/>
    <property type="match status" value="1"/>
</dbReference>
<dbReference type="GO" id="GO:0071391">
    <property type="term" value="P:cellular response to estrogen stimulus"/>
    <property type="evidence" value="ECO:0007669"/>
    <property type="project" value="TreeGrafter"/>
</dbReference>
<dbReference type="Gene3D" id="2.20.50.20">
    <property type="entry name" value="Lipovitellin. Chain A, domain 3"/>
    <property type="match status" value="1"/>
</dbReference>
<dbReference type="GO" id="GO:0005319">
    <property type="term" value="F:lipid transporter activity"/>
    <property type="evidence" value="ECO:0007669"/>
    <property type="project" value="InterPro"/>
</dbReference>
<proteinExistence type="predicted"/>
<keyword evidence="2 8" id="KW-0732">Signal</keyword>
<dbReference type="Pfam" id="PF09175">
    <property type="entry name" value="Vit_b-sht_shell"/>
    <property type="match status" value="1"/>
</dbReference>
<evidence type="ECO:0000256" key="8">
    <source>
        <dbReference type="SAM" id="SignalP"/>
    </source>
</evidence>
<keyword evidence="5" id="KW-0325">Glycoprotein</keyword>
<keyword evidence="3" id="KW-0758">Storage protein</keyword>
<evidence type="ECO:0000259" key="9">
    <source>
        <dbReference type="PROSITE" id="PS51211"/>
    </source>
</evidence>
<dbReference type="PANTHER" id="PTHR23345">
    <property type="entry name" value="VITELLOGENIN-RELATED"/>
    <property type="match status" value="1"/>
</dbReference>
<feature type="domain" description="VWFD" evidence="10">
    <location>
        <begin position="1259"/>
        <end position="1437"/>
    </location>
</feature>
<dbReference type="SMART" id="SM00638">
    <property type="entry name" value="LPD_N"/>
    <property type="match status" value="1"/>
</dbReference>
<evidence type="ECO:0000256" key="1">
    <source>
        <dbReference type="ARBA" id="ARBA00022553"/>
    </source>
</evidence>
<dbReference type="PANTHER" id="PTHR23345:SF9">
    <property type="entry name" value="VITELLOGENIN-RELATED"/>
    <property type="match status" value="1"/>
</dbReference>
<gene>
    <name evidence="11" type="ORF">EOD39_13742</name>
</gene>